<dbReference type="EMBL" id="JBHSGQ010000001">
    <property type="protein sequence ID" value="MFC4723835.1"/>
    <property type="molecule type" value="Genomic_DNA"/>
</dbReference>
<dbReference type="Proteomes" id="UP001596024">
    <property type="component" value="Unassembled WGS sequence"/>
</dbReference>
<accession>A0ABV9N7P0</accession>
<gene>
    <name evidence="1" type="ORF">ACFPB0_00895</name>
</gene>
<dbReference type="RefSeq" id="WP_371394523.1">
    <property type="nucleotide sequence ID" value="NZ_CP163421.1"/>
</dbReference>
<protein>
    <submittedName>
        <fullName evidence="1">Uncharacterized protein</fullName>
    </submittedName>
</protein>
<evidence type="ECO:0000313" key="1">
    <source>
        <dbReference type="EMBL" id="MFC4723835.1"/>
    </source>
</evidence>
<evidence type="ECO:0000313" key="2">
    <source>
        <dbReference type="Proteomes" id="UP001596024"/>
    </source>
</evidence>
<sequence length="192" mass="21599">MPSYFAEQLAHTRAKSERELTIRFNQIFAENSAAGNLLSGSTVIRHREAVAAEMDAFGNNLIQALTTFPPDHSPIKRSDFTLAKEAVVDFQCFAEDRCAESLAKIGRLLPTGLIDEMYLDGADARVAVSLKIEGYEHEYKSRLSFWKWAAGDVKKRLWSLGLVAVGWFIGHVFQTIWNHTASFFPVAVWWSS</sequence>
<comment type="caution">
    <text evidence="1">The sequence shown here is derived from an EMBL/GenBank/DDBJ whole genome shotgun (WGS) entry which is preliminary data.</text>
</comment>
<name>A0ABV9N7P0_9PROT</name>
<reference evidence="2" key="1">
    <citation type="journal article" date="2019" name="Int. J. Syst. Evol. Microbiol.">
        <title>The Global Catalogue of Microorganisms (GCM) 10K type strain sequencing project: providing services to taxonomists for standard genome sequencing and annotation.</title>
        <authorList>
            <consortium name="The Broad Institute Genomics Platform"/>
            <consortium name="The Broad Institute Genome Sequencing Center for Infectious Disease"/>
            <person name="Wu L."/>
            <person name="Ma J."/>
        </authorList>
    </citation>
    <scope>NUCLEOTIDE SEQUENCE [LARGE SCALE GENOMIC DNA]</scope>
    <source>
        <strain evidence="2">CCUG 62981</strain>
    </source>
</reference>
<keyword evidence="2" id="KW-1185">Reference proteome</keyword>
<proteinExistence type="predicted"/>
<organism evidence="1 2">
    <name type="scientific">Glycocaulis abyssi</name>
    <dbReference type="NCBI Taxonomy" id="1433403"/>
    <lineage>
        <taxon>Bacteria</taxon>
        <taxon>Pseudomonadati</taxon>
        <taxon>Pseudomonadota</taxon>
        <taxon>Alphaproteobacteria</taxon>
        <taxon>Maricaulales</taxon>
        <taxon>Maricaulaceae</taxon>
        <taxon>Glycocaulis</taxon>
    </lineage>
</organism>